<protein>
    <submittedName>
        <fullName evidence="4">Uncharacterized protein</fullName>
    </submittedName>
</protein>
<evidence type="ECO:0000256" key="1">
    <source>
        <dbReference type="SAM" id="MobiDB-lite"/>
    </source>
</evidence>
<evidence type="ECO:0000313" key="4">
    <source>
        <dbReference type="EMBL" id="KAL3788480.1"/>
    </source>
</evidence>
<feature type="signal peptide" evidence="3">
    <location>
        <begin position="1"/>
        <end position="19"/>
    </location>
</feature>
<evidence type="ECO:0000256" key="3">
    <source>
        <dbReference type="SAM" id="SignalP"/>
    </source>
</evidence>
<name>A0ABD3PKF9_9STRA</name>
<reference evidence="4 5" key="1">
    <citation type="journal article" date="2020" name="G3 (Bethesda)">
        <title>Improved Reference Genome for Cyclotella cryptica CCMP332, a Model for Cell Wall Morphogenesis, Salinity Adaptation, and Lipid Production in Diatoms (Bacillariophyta).</title>
        <authorList>
            <person name="Roberts W.R."/>
            <person name="Downey K.M."/>
            <person name="Ruck E.C."/>
            <person name="Traller J.C."/>
            <person name="Alverson A.J."/>
        </authorList>
    </citation>
    <scope>NUCLEOTIDE SEQUENCE [LARGE SCALE GENOMIC DNA]</scope>
    <source>
        <strain evidence="4 5">CCMP332</strain>
    </source>
</reference>
<feature type="region of interest" description="Disordered" evidence="1">
    <location>
        <begin position="200"/>
        <end position="228"/>
    </location>
</feature>
<feature type="transmembrane region" description="Helical" evidence="2">
    <location>
        <begin position="265"/>
        <end position="288"/>
    </location>
</feature>
<sequence>MTRYLVLLALALEANAAMALPRQQPVPAPSPSLSPTLPKVVKVPPGSLSSSSSGAAVPSQQQTPSVAVVESPSIMDAKAPKLPPDEGKVPPPPQETPGKDPKPTVVQGGGGGGNVVSVSTAAPTFVLNDDEAANEVDETPMEPSAESVVSMMPTFLPTEYASGLISESPFLSKSLPTYFPTVSTEELFLPFPTMIPTRDVGLSSDGQVSPMDTQTDSGNNKQPNGTHSSIYLSDAVTQSTLVPEEFSISRINDNTAPQPLSSDTILQYGLISVSLGFILSSVATLGVMRRRVTAHKRSEDLPSTLANGSVL</sequence>
<feature type="region of interest" description="Disordered" evidence="1">
    <location>
        <begin position="23"/>
        <end position="117"/>
    </location>
</feature>
<feature type="compositionally biased region" description="Low complexity" evidence="1">
    <location>
        <begin position="33"/>
        <end position="59"/>
    </location>
</feature>
<keyword evidence="2" id="KW-0812">Transmembrane</keyword>
<keyword evidence="3" id="KW-0732">Signal</keyword>
<feature type="compositionally biased region" description="Polar residues" evidence="1">
    <location>
        <begin position="204"/>
        <end position="228"/>
    </location>
</feature>
<keyword evidence="2" id="KW-1133">Transmembrane helix</keyword>
<gene>
    <name evidence="4" type="ORF">HJC23_011432</name>
</gene>
<evidence type="ECO:0000313" key="5">
    <source>
        <dbReference type="Proteomes" id="UP001516023"/>
    </source>
</evidence>
<dbReference type="EMBL" id="JABMIG020000156">
    <property type="protein sequence ID" value="KAL3788480.1"/>
    <property type="molecule type" value="Genomic_DNA"/>
</dbReference>
<feature type="chain" id="PRO_5044842526" evidence="3">
    <location>
        <begin position="20"/>
        <end position="311"/>
    </location>
</feature>
<organism evidence="4 5">
    <name type="scientific">Cyclotella cryptica</name>
    <dbReference type="NCBI Taxonomy" id="29204"/>
    <lineage>
        <taxon>Eukaryota</taxon>
        <taxon>Sar</taxon>
        <taxon>Stramenopiles</taxon>
        <taxon>Ochrophyta</taxon>
        <taxon>Bacillariophyta</taxon>
        <taxon>Coscinodiscophyceae</taxon>
        <taxon>Thalassiosirophycidae</taxon>
        <taxon>Stephanodiscales</taxon>
        <taxon>Stephanodiscaceae</taxon>
        <taxon>Cyclotella</taxon>
    </lineage>
</organism>
<keyword evidence="2" id="KW-0472">Membrane</keyword>
<keyword evidence="5" id="KW-1185">Reference proteome</keyword>
<evidence type="ECO:0000256" key="2">
    <source>
        <dbReference type="SAM" id="Phobius"/>
    </source>
</evidence>
<proteinExistence type="predicted"/>
<dbReference type="AlphaFoldDB" id="A0ABD3PKF9"/>
<accession>A0ABD3PKF9</accession>
<dbReference type="Proteomes" id="UP001516023">
    <property type="component" value="Unassembled WGS sequence"/>
</dbReference>
<comment type="caution">
    <text evidence="4">The sequence shown here is derived from an EMBL/GenBank/DDBJ whole genome shotgun (WGS) entry which is preliminary data.</text>
</comment>